<dbReference type="Pfam" id="PF03861">
    <property type="entry name" value="ANTAR"/>
    <property type="match status" value="1"/>
</dbReference>
<dbReference type="SUPFAM" id="SSF52172">
    <property type="entry name" value="CheY-like"/>
    <property type="match status" value="1"/>
</dbReference>
<dbReference type="Gene3D" id="1.10.10.10">
    <property type="entry name" value="Winged helix-like DNA-binding domain superfamily/Winged helix DNA-binding domain"/>
    <property type="match status" value="1"/>
</dbReference>
<dbReference type="InterPro" id="IPR049021">
    <property type="entry name" value="AmiR_N"/>
</dbReference>
<dbReference type="Gene3D" id="3.40.50.2300">
    <property type="match status" value="1"/>
</dbReference>
<protein>
    <recommendedName>
        <fullName evidence="1">ANTAR domain-containing protein</fullName>
    </recommendedName>
</protein>
<sequence length="200" mass="22604">MSNVIDSLRDLNVAVLHRRDTTGDELLQQVNRIGCPVESHWPIPDALPDKVDLLFTEVNEESQSELHAMLERPRRAPLTLVAVIGYENPSVLSAVQKIGAHAVLTKPLRAAGVLSAMVMARHHWAEHCRHGRELLKMRARLDSLQKVNDAKFILMRHHSIDDKEAYSIIRKQAMSKRTTTIEIAQSIINADGILRNFRTD</sequence>
<evidence type="ECO:0000259" key="1">
    <source>
        <dbReference type="PROSITE" id="PS50921"/>
    </source>
</evidence>
<dbReference type="GO" id="GO:0003723">
    <property type="term" value="F:RNA binding"/>
    <property type="evidence" value="ECO:0007669"/>
    <property type="project" value="InterPro"/>
</dbReference>
<dbReference type="EMBL" id="LAZR01019100">
    <property type="protein sequence ID" value="KKL93776.1"/>
    <property type="molecule type" value="Genomic_DNA"/>
</dbReference>
<dbReference type="PIRSF" id="PIRSF036382">
    <property type="entry name" value="RR_antiterm"/>
    <property type="match status" value="1"/>
</dbReference>
<accession>A0A0F9GT24</accession>
<organism evidence="2">
    <name type="scientific">marine sediment metagenome</name>
    <dbReference type="NCBI Taxonomy" id="412755"/>
    <lineage>
        <taxon>unclassified sequences</taxon>
        <taxon>metagenomes</taxon>
        <taxon>ecological metagenomes</taxon>
    </lineage>
</organism>
<comment type="caution">
    <text evidence="2">The sequence shown here is derived from an EMBL/GenBank/DDBJ whole genome shotgun (WGS) entry which is preliminary data.</text>
</comment>
<dbReference type="InterPro" id="IPR036388">
    <property type="entry name" value="WH-like_DNA-bd_sf"/>
</dbReference>
<dbReference type="InterPro" id="IPR005561">
    <property type="entry name" value="ANTAR"/>
</dbReference>
<dbReference type="AlphaFoldDB" id="A0A0F9GT24"/>
<feature type="domain" description="ANTAR" evidence="1">
    <location>
        <begin position="127"/>
        <end position="188"/>
    </location>
</feature>
<dbReference type="Pfam" id="PF21332">
    <property type="entry name" value="AmiR_N"/>
    <property type="match status" value="1"/>
</dbReference>
<dbReference type="InterPro" id="IPR008327">
    <property type="entry name" value="Sig_transdc_resp-reg_antiterm"/>
</dbReference>
<reference evidence="2" key="1">
    <citation type="journal article" date="2015" name="Nature">
        <title>Complex archaea that bridge the gap between prokaryotes and eukaryotes.</title>
        <authorList>
            <person name="Spang A."/>
            <person name="Saw J.H."/>
            <person name="Jorgensen S.L."/>
            <person name="Zaremba-Niedzwiedzka K."/>
            <person name="Martijn J."/>
            <person name="Lind A.E."/>
            <person name="van Eijk R."/>
            <person name="Schleper C."/>
            <person name="Guy L."/>
            <person name="Ettema T.J."/>
        </authorList>
    </citation>
    <scope>NUCLEOTIDE SEQUENCE</scope>
</reference>
<proteinExistence type="predicted"/>
<evidence type="ECO:0000313" key="2">
    <source>
        <dbReference type="EMBL" id="KKL93776.1"/>
    </source>
</evidence>
<dbReference type="PROSITE" id="PS50921">
    <property type="entry name" value="ANTAR"/>
    <property type="match status" value="1"/>
</dbReference>
<name>A0A0F9GT24_9ZZZZ</name>
<dbReference type="SMART" id="SM01012">
    <property type="entry name" value="ANTAR"/>
    <property type="match status" value="1"/>
</dbReference>
<dbReference type="InterPro" id="IPR011006">
    <property type="entry name" value="CheY-like_superfamily"/>
</dbReference>
<gene>
    <name evidence="2" type="ORF">LCGC14_1871330</name>
</gene>